<evidence type="ECO:0000256" key="5">
    <source>
        <dbReference type="ARBA" id="ARBA00022989"/>
    </source>
</evidence>
<dbReference type="AlphaFoldDB" id="A0A543BMD2"/>
<gene>
    <name evidence="11" type="ORF">FB560_1590</name>
</gene>
<evidence type="ECO:0000256" key="2">
    <source>
        <dbReference type="ARBA" id="ARBA00008914"/>
    </source>
</evidence>
<comment type="similarity">
    <text evidence="2">Belongs to the MotB family.</text>
</comment>
<dbReference type="InterPro" id="IPR025713">
    <property type="entry name" value="MotB-like_N_dom"/>
</dbReference>
<protein>
    <submittedName>
        <fullName evidence="11">Chemotaxis protein MotB</fullName>
    </submittedName>
</protein>
<dbReference type="Gene3D" id="3.30.1330.60">
    <property type="entry name" value="OmpA-like domain"/>
    <property type="match status" value="1"/>
</dbReference>
<feature type="domain" description="OmpA-like" evidence="10">
    <location>
        <begin position="133"/>
        <end position="253"/>
    </location>
</feature>
<evidence type="ECO:0000256" key="6">
    <source>
        <dbReference type="ARBA" id="ARBA00023136"/>
    </source>
</evidence>
<feature type="region of interest" description="Disordered" evidence="8">
    <location>
        <begin position="1"/>
        <end position="20"/>
    </location>
</feature>
<evidence type="ECO:0000313" key="12">
    <source>
        <dbReference type="Proteomes" id="UP000317209"/>
    </source>
</evidence>
<dbReference type="Pfam" id="PF00691">
    <property type="entry name" value="OmpA"/>
    <property type="match status" value="1"/>
</dbReference>
<comment type="caution">
    <text evidence="11">The sequence shown here is derived from an EMBL/GenBank/DDBJ whole genome shotgun (WGS) entry which is preliminary data.</text>
</comment>
<dbReference type="InterPro" id="IPR006665">
    <property type="entry name" value="OmpA-like"/>
</dbReference>
<dbReference type="RefSeq" id="WP_229673173.1">
    <property type="nucleotide sequence ID" value="NZ_VFOX01000001.1"/>
</dbReference>
<keyword evidence="12" id="KW-1185">Reference proteome</keyword>
<name>A0A543BMD2_9MICO</name>
<dbReference type="Proteomes" id="UP000317209">
    <property type="component" value="Unassembled WGS sequence"/>
</dbReference>
<evidence type="ECO:0000256" key="9">
    <source>
        <dbReference type="SAM" id="Phobius"/>
    </source>
</evidence>
<evidence type="ECO:0000256" key="8">
    <source>
        <dbReference type="SAM" id="MobiDB-lite"/>
    </source>
</evidence>
<dbReference type="PANTHER" id="PTHR30329:SF20">
    <property type="entry name" value="EXPORTED PROTEIN"/>
    <property type="match status" value="1"/>
</dbReference>
<evidence type="ECO:0000259" key="10">
    <source>
        <dbReference type="PROSITE" id="PS51123"/>
    </source>
</evidence>
<evidence type="ECO:0000256" key="7">
    <source>
        <dbReference type="PROSITE-ProRule" id="PRU00473"/>
    </source>
</evidence>
<dbReference type="PROSITE" id="PS51123">
    <property type="entry name" value="OMPA_2"/>
    <property type="match status" value="1"/>
</dbReference>
<evidence type="ECO:0000256" key="4">
    <source>
        <dbReference type="ARBA" id="ARBA00022692"/>
    </source>
</evidence>
<accession>A0A543BMD2</accession>
<dbReference type="InterPro" id="IPR050330">
    <property type="entry name" value="Bact_OuterMem_StrucFunc"/>
</dbReference>
<feature type="compositionally biased region" description="Basic and acidic residues" evidence="8">
    <location>
        <begin position="10"/>
        <end position="20"/>
    </location>
</feature>
<evidence type="ECO:0000313" key="11">
    <source>
        <dbReference type="EMBL" id="TQL85953.1"/>
    </source>
</evidence>
<dbReference type="PANTHER" id="PTHR30329">
    <property type="entry name" value="STATOR ELEMENT OF FLAGELLAR MOTOR COMPLEX"/>
    <property type="match status" value="1"/>
</dbReference>
<dbReference type="Pfam" id="PF13677">
    <property type="entry name" value="MotB_plug"/>
    <property type="match status" value="1"/>
</dbReference>
<comment type="subcellular location">
    <subcellularLocation>
        <location evidence="1">Cell membrane</location>
        <topology evidence="1">Single-pass membrane protein</topology>
    </subcellularLocation>
</comment>
<evidence type="ECO:0000256" key="1">
    <source>
        <dbReference type="ARBA" id="ARBA00004162"/>
    </source>
</evidence>
<dbReference type="InterPro" id="IPR036737">
    <property type="entry name" value="OmpA-like_sf"/>
</dbReference>
<dbReference type="SUPFAM" id="SSF103088">
    <property type="entry name" value="OmpA-like"/>
    <property type="match status" value="1"/>
</dbReference>
<dbReference type="EMBL" id="VFOX01000001">
    <property type="protein sequence ID" value="TQL85953.1"/>
    <property type="molecule type" value="Genomic_DNA"/>
</dbReference>
<keyword evidence="5 9" id="KW-1133">Transmembrane helix</keyword>
<reference evidence="11 12" key="1">
    <citation type="submission" date="2019-06" db="EMBL/GenBank/DDBJ databases">
        <title>Sequencing the genomes of 1000 actinobacteria strains.</title>
        <authorList>
            <person name="Klenk H.-P."/>
        </authorList>
    </citation>
    <scope>NUCLEOTIDE SEQUENCE [LARGE SCALE GENOMIC DNA]</scope>
    <source>
        <strain evidence="11 12">DSM 20169</strain>
    </source>
</reference>
<keyword evidence="4 9" id="KW-0812">Transmembrane</keyword>
<dbReference type="CDD" id="cd07185">
    <property type="entry name" value="OmpA_C-like"/>
    <property type="match status" value="1"/>
</dbReference>
<organism evidence="11 12">
    <name type="scientific">Microbacterium saperdae</name>
    <dbReference type="NCBI Taxonomy" id="69368"/>
    <lineage>
        <taxon>Bacteria</taxon>
        <taxon>Bacillati</taxon>
        <taxon>Actinomycetota</taxon>
        <taxon>Actinomycetes</taxon>
        <taxon>Micrococcales</taxon>
        <taxon>Microbacteriaceae</taxon>
        <taxon>Microbacterium</taxon>
    </lineage>
</organism>
<sequence length="271" mass="29105">MSSARRGGGRRHEDDSHDEPDERWAVSYADMVTVLMCLFIVLFAVSNVDKTKFELLANSLATGFGQEDTTTGGADISEGLVIPPEMEDAEGEADLTTRAAAEFESLEVLRERIRASLTAQGLQDTVDFVIDDRGLKVGLVGAETFFGDNSTSLSAKADGVLDAIGDVLATVDNQVSIEGHADRRHAADPYPTNWELSGGRATQVARFLVEHERIAGARVKAIAFSDTRPLMAGDSPEALASNRRVDIVVESNEEDQVRALLPALAEAAETS</sequence>
<evidence type="ECO:0000256" key="3">
    <source>
        <dbReference type="ARBA" id="ARBA00022475"/>
    </source>
</evidence>
<keyword evidence="3" id="KW-1003">Cell membrane</keyword>
<dbReference type="GO" id="GO:0005886">
    <property type="term" value="C:plasma membrane"/>
    <property type="evidence" value="ECO:0007669"/>
    <property type="project" value="UniProtKB-SubCell"/>
</dbReference>
<keyword evidence="6 7" id="KW-0472">Membrane</keyword>
<proteinExistence type="inferred from homology"/>
<feature type="transmembrane region" description="Helical" evidence="9">
    <location>
        <begin position="25"/>
        <end position="45"/>
    </location>
</feature>